<name>A0A4U8URY7_STECR</name>
<reference evidence="1 2" key="2">
    <citation type="journal article" date="2019" name="G3 (Bethesda)">
        <title>Hybrid Assembly of the Genome of the Entomopathogenic Nematode Steinernema carpocapsae Identifies the X-Chromosome.</title>
        <authorList>
            <person name="Serra L."/>
            <person name="Macchietto M."/>
            <person name="Macias-Munoz A."/>
            <person name="McGill C.J."/>
            <person name="Rodriguez I.M."/>
            <person name="Rodriguez B."/>
            <person name="Murad R."/>
            <person name="Mortazavi A."/>
        </authorList>
    </citation>
    <scope>NUCLEOTIDE SEQUENCE [LARGE SCALE GENOMIC DNA]</scope>
    <source>
        <strain evidence="1 2">ALL</strain>
    </source>
</reference>
<accession>A0A4U8URY7</accession>
<evidence type="ECO:0000313" key="2">
    <source>
        <dbReference type="Proteomes" id="UP000298663"/>
    </source>
</evidence>
<dbReference type="AlphaFoldDB" id="A0A4U8URY7"/>
<protein>
    <submittedName>
        <fullName evidence="1">Uncharacterized protein</fullName>
    </submittedName>
</protein>
<gene>
    <name evidence="1" type="ORF">L596_002040</name>
</gene>
<dbReference type="EMBL" id="AZBU02000001">
    <property type="protein sequence ID" value="TMS34448.1"/>
    <property type="molecule type" value="Genomic_DNA"/>
</dbReference>
<keyword evidence="2" id="KW-1185">Reference proteome</keyword>
<organism evidence="1 2">
    <name type="scientific">Steinernema carpocapsae</name>
    <name type="common">Entomopathogenic nematode</name>
    <dbReference type="NCBI Taxonomy" id="34508"/>
    <lineage>
        <taxon>Eukaryota</taxon>
        <taxon>Metazoa</taxon>
        <taxon>Ecdysozoa</taxon>
        <taxon>Nematoda</taxon>
        <taxon>Chromadorea</taxon>
        <taxon>Rhabditida</taxon>
        <taxon>Tylenchina</taxon>
        <taxon>Panagrolaimomorpha</taxon>
        <taxon>Strongyloidoidea</taxon>
        <taxon>Steinernematidae</taxon>
        <taxon>Steinernema</taxon>
    </lineage>
</organism>
<reference evidence="1 2" key="1">
    <citation type="journal article" date="2015" name="Genome Biol.">
        <title>Comparative genomics of Steinernema reveals deeply conserved gene regulatory networks.</title>
        <authorList>
            <person name="Dillman A.R."/>
            <person name="Macchietto M."/>
            <person name="Porter C.F."/>
            <person name="Rogers A."/>
            <person name="Williams B."/>
            <person name="Antoshechkin I."/>
            <person name="Lee M.M."/>
            <person name="Goodwin Z."/>
            <person name="Lu X."/>
            <person name="Lewis E.E."/>
            <person name="Goodrich-Blair H."/>
            <person name="Stock S.P."/>
            <person name="Adams B.J."/>
            <person name="Sternberg P.W."/>
            <person name="Mortazavi A."/>
        </authorList>
    </citation>
    <scope>NUCLEOTIDE SEQUENCE [LARGE SCALE GENOMIC DNA]</scope>
    <source>
        <strain evidence="1 2">ALL</strain>
    </source>
</reference>
<sequence length="67" mass="7751">MAAFLNHIRRGNQQRLLCCDCTNAISSLMMITHIYPTSTTLPPTFLHYTLRPPGIVRHCRNMFFCPK</sequence>
<evidence type="ECO:0000313" key="1">
    <source>
        <dbReference type="EMBL" id="TMS34448.1"/>
    </source>
</evidence>
<comment type="caution">
    <text evidence="1">The sequence shown here is derived from an EMBL/GenBank/DDBJ whole genome shotgun (WGS) entry which is preliminary data.</text>
</comment>
<proteinExistence type="predicted"/>
<dbReference type="Proteomes" id="UP000298663">
    <property type="component" value="Unassembled WGS sequence"/>
</dbReference>